<dbReference type="PANTHER" id="PTHR12482">
    <property type="entry name" value="LIPASE ROG1-RELATED-RELATED"/>
    <property type="match status" value="1"/>
</dbReference>
<evidence type="ECO:0000259" key="5">
    <source>
        <dbReference type="Pfam" id="PF05057"/>
    </source>
</evidence>
<dbReference type="CDD" id="cd20069">
    <property type="entry name" value="5TM_Oxa1-like"/>
    <property type="match status" value="1"/>
</dbReference>
<sequence length="1003" mass="110844">MLIFCETTTKPSALPMNGQLRALGALRGRAPGLGRTPLSRGQNVMRLRSVQAAFPVGAPFSLDNRHFSTSDAVPPTLELTMADGQLTDVAAAVSSGTGNEPWVIVQGVQSVLETVHTTTGLPWWATLLLSGVTVRAAIFPFYVFQIQSMQRLMQARPDFSKLHSAYKYARTFTPGSDHKGHLDAILLGRQGFKAVMKKYNTRPIQTIMGSVAYIPLFVLMAYSARDMVRSGNFAGFDSGGLWFWKNLVETDSTYVLPILAAGSTYGNLELSVRTKSGFWTTLLQGGQYITILAVPMMANLPQGVFFYWLGASWSSMAQTIAMNNNNFRRRIGLKPRITETQPPGAAVAEMLGKAPPDATGGATVVNTVSTKSQQQYASFLNPPRASKALVAMRSPRRNNADSAQLQRATHLVIFQHGLLGSKHDFARFVEIFRTQFQNDELFLHAGESNATSFFQTYDGVDQGAQRLADEIQQLAAKMPKLQKLSMIGHSLGGLYNRYCIGSLLSRGFFDKVEPMNFVTLATPHLGIRRPRRGATNVVFNALMPKIFSRTGAQLTLIDEANEETLALSKPSTTYLDKDFHPALSEVKGSLLISLPVSGERQVDGQEAFELYDCNLSDRKLRVFENNETEAEHKLKLEIDLSCSDVKILLPSGKSIGDDANYYSSFIGWGQNDEEKPDVFGNFDIQIRCPAESSGSDTTNTNVCVLRIPEEDVHRDWRWLVALSNASFGVRCVTSAASTKEAKPQESTTPPLLSCLTQGQFMQALQMFKARTLYSSIFFDMQVPYTCAAVRAFNPYRSSAKELLMSPIYTHIVFDSLNSARKLRDTIPLKVKRLAMKYMAPKHAALSSASNEDEQLRSDHDVEGSGISSSSTHSSSRSTRRHASAPGRKASKDSDRHRHLFHSRRRGKTVGSMPSHHSGVSRPEPFIEGDVILDQLPYAFTADAEQDELRGMLLSVQSVGWRRIDVLFGGIMSHEHIIAKRADLDKPLDSGIDVVHHVMDTFLV</sequence>
<evidence type="ECO:0000313" key="7">
    <source>
        <dbReference type="Proteomes" id="UP000709295"/>
    </source>
</evidence>
<comment type="caution">
    <text evidence="6">The sequence shown here is derived from an EMBL/GenBank/DDBJ whole genome shotgun (WGS) entry which is preliminary data.</text>
</comment>
<name>A0A8J5MF44_9STRA</name>
<gene>
    <name evidence="6" type="ORF">JG688_00010396</name>
</gene>
<evidence type="ECO:0000259" key="4">
    <source>
        <dbReference type="Pfam" id="PF02096"/>
    </source>
</evidence>
<feature type="region of interest" description="Disordered" evidence="2">
    <location>
        <begin position="844"/>
        <end position="922"/>
    </location>
</feature>
<dbReference type="Proteomes" id="UP000709295">
    <property type="component" value="Unassembled WGS sequence"/>
</dbReference>
<evidence type="ECO:0000313" key="6">
    <source>
        <dbReference type="EMBL" id="KAG6958712.1"/>
    </source>
</evidence>
<dbReference type="Pfam" id="PF05057">
    <property type="entry name" value="DUF676"/>
    <property type="match status" value="1"/>
</dbReference>
<feature type="compositionally biased region" description="Low complexity" evidence="2">
    <location>
        <begin position="867"/>
        <end position="876"/>
    </location>
</feature>
<keyword evidence="1 3" id="KW-0812">Transmembrane</keyword>
<protein>
    <recommendedName>
        <fullName evidence="8">DUF676 domain-containing protein</fullName>
    </recommendedName>
</protein>
<feature type="transmembrane region" description="Helical" evidence="3">
    <location>
        <begin position="206"/>
        <end position="224"/>
    </location>
</feature>
<comment type="subcellular location">
    <subcellularLocation>
        <location evidence="1">Membrane</location>
        <topology evidence="1">Multi-pass membrane protein</topology>
    </subcellularLocation>
</comment>
<evidence type="ECO:0000256" key="3">
    <source>
        <dbReference type="SAM" id="Phobius"/>
    </source>
</evidence>
<reference evidence="6" key="1">
    <citation type="submission" date="2021-01" db="EMBL/GenBank/DDBJ databases">
        <title>Phytophthora aleatoria, a newly-described species from Pinus radiata is distinct from Phytophthora cactorum isolates based on comparative genomics.</title>
        <authorList>
            <person name="Mcdougal R."/>
            <person name="Panda P."/>
            <person name="Williams N."/>
            <person name="Studholme D.J."/>
        </authorList>
    </citation>
    <scope>NUCLEOTIDE SEQUENCE</scope>
    <source>
        <strain evidence="6">NZFS 4037</strain>
    </source>
</reference>
<dbReference type="InterPro" id="IPR044294">
    <property type="entry name" value="Lipase-like"/>
</dbReference>
<dbReference type="InterPro" id="IPR028055">
    <property type="entry name" value="YidC/Oxa/ALB_C"/>
</dbReference>
<keyword evidence="3" id="KW-1133">Transmembrane helix</keyword>
<dbReference type="GO" id="GO:0016020">
    <property type="term" value="C:membrane"/>
    <property type="evidence" value="ECO:0007669"/>
    <property type="project" value="UniProtKB-SubCell"/>
</dbReference>
<dbReference type="PANTHER" id="PTHR12482:SF62">
    <property type="entry name" value="LIPASE ROG1-RELATED"/>
    <property type="match status" value="1"/>
</dbReference>
<feature type="compositionally biased region" description="Basic residues" evidence="2">
    <location>
        <begin position="896"/>
        <end position="907"/>
    </location>
</feature>
<feature type="domain" description="Membrane insertase YidC/Oxa/ALB C-terminal" evidence="4">
    <location>
        <begin position="123"/>
        <end position="323"/>
    </location>
</feature>
<accession>A0A8J5MF44</accession>
<evidence type="ECO:0008006" key="8">
    <source>
        <dbReference type="Google" id="ProtNLM"/>
    </source>
</evidence>
<evidence type="ECO:0000256" key="2">
    <source>
        <dbReference type="SAM" id="MobiDB-lite"/>
    </source>
</evidence>
<dbReference type="AlphaFoldDB" id="A0A8J5MF44"/>
<dbReference type="Pfam" id="PF02096">
    <property type="entry name" value="60KD_IMP"/>
    <property type="match status" value="1"/>
</dbReference>
<keyword evidence="3" id="KW-0472">Membrane</keyword>
<dbReference type="EMBL" id="JAENGY010000655">
    <property type="protein sequence ID" value="KAG6958712.1"/>
    <property type="molecule type" value="Genomic_DNA"/>
</dbReference>
<feature type="compositionally biased region" description="Basic and acidic residues" evidence="2">
    <location>
        <begin position="853"/>
        <end position="862"/>
    </location>
</feature>
<keyword evidence="7" id="KW-1185">Reference proteome</keyword>
<dbReference type="InterPro" id="IPR007751">
    <property type="entry name" value="DUF676_lipase-like"/>
</dbReference>
<evidence type="ECO:0000256" key="1">
    <source>
        <dbReference type="RuleBase" id="RU003945"/>
    </source>
</evidence>
<proteinExistence type="inferred from homology"/>
<organism evidence="6 7">
    <name type="scientific">Phytophthora aleatoria</name>
    <dbReference type="NCBI Taxonomy" id="2496075"/>
    <lineage>
        <taxon>Eukaryota</taxon>
        <taxon>Sar</taxon>
        <taxon>Stramenopiles</taxon>
        <taxon>Oomycota</taxon>
        <taxon>Peronosporomycetes</taxon>
        <taxon>Peronosporales</taxon>
        <taxon>Peronosporaceae</taxon>
        <taxon>Phytophthora</taxon>
    </lineage>
</organism>
<comment type="similarity">
    <text evidence="1">Belongs to the OXA1/ALB3/YidC family.</text>
</comment>
<feature type="domain" description="DUF676" evidence="5">
    <location>
        <begin position="408"/>
        <end position="583"/>
    </location>
</feature>
<feature type="transmembrane region" description="Helical" evidence="3">
    <location>
        <begin position="121"/>
        <end position="144"/>
    </location>
</feature>